<dbReference type="EMBL" id="JBHULX010000039">
    <property type="protein sequence ID" value="MFD2593160.1"/>
    <property type="molecule type" value="Genomic_DNA"/>
</dbReference>
<evidence type="ECO:0000256" key="1">
    <source>
        <dbReference type="ARBA" id="ARBA00023015"/>
    </source>
</evidence>
<dbReference type="SMART" id="SM00342">
    <property type="entry name" value="HTH_ARAC"/>
    <property type="match status" value="1"/>
</dbReference>
<dbReference type="InterPro" id="IPR009057">
    <property type="entry name" value="Homeodomain-like_sf"/>
</dbReference>
<name>A0ABW5NFH1_9FLAO</name>
<evidence type="ECO:0000313" key="6">
    <source>
        <dbReference type="Proteomes" id="UP001597459"/>
    </source>
</evidence>
<sequence>MISFVKNNQTITPESKNVCILFGGTISIERNGKQQIIPSKTYFFFDTSFDIITASPFIDGFIIKLTPDFLSSFPEIKTGLEQLHSNFEFHTIKDIPQKKKQIQSLLHNKNNKPITNSYLHILWNELLNDYINSLQELSIVEQFSELIDQHIDQNYCAGTYAEMLGIPLKQLIREVKKDENKTPCNFITGKVIEKAKEKLLTTDDTSQMIAYQLGFEDPYYFIKYFKKNTLFTPTQFRAQFQ</sequence>
<evidence type="ECO:0000313" key="5">
    <source>
        <dbReference type="EMBL" id="MFD2593160.1"/>
    </source>
</evidence>
<comment type="caution">
    <text evidence="5">The sequence shown here is derived from an EMBL/GenBank/DDBJ whole genome shotgun (WGS) entry which is preliminary data.</text>
</comment>
<keyword evidence="6" id="KW-1185">Reference proteome</keyword>
<dbReference type="SUPFAM" id="SSF46689">
    <property type="entry name" value="Homeodomain-like"/>
    <property type="match status" value="1"/>
</dbReference>
<organism evidence="5 6">
    <name type="scientific">Aquimarina hainanensis</name>
    <dbReference type="NCBI Taxonomy" id="1578017"/>
    <lineage>
        <taxon>Bacteria</taxon>
        <taxon>Pseudomonadati</taxon>
        <taxon>Bacteroidota</taxon>
        <taxon>Flavobacteriia</taxon>
        <taxon>Flavobacteriales</taxon>
        <taxon>Flavobacteriaceae</taxon>
        <taxon>Aquimarina</taxon>
    </lineage>
</organism>
<dbReference type="Proteomes" id="UP001597459">
    <property type="component" value="Unassembled WGS sequence"/>
</dbReference>
<protein>
    <submittedName>
        <fullName evidence="5">Helix-turn-helix domain-containing protein</fullName>
    </submittedName>
</protein>
<gene>
    <name evidence="5" type="ORF">ACFSTE_20140</name>
</gene>
<evidence type="ECO:0000256" key="3">
    <source>
        <dbReference type="ARBA" id="ARBA00023163"/>
    </source>
</evidence>
<feature type="domain" description="HTH araC/xylS-type" evidence="4">
    <location>
        <begin position="141"/>
        <end position="239"/>
    </location>
</feature>
<keyword evidence="1" id="KW-0805">Transcription regulation</keyword>
<proteinExistence type="predicted"/>
<dbReference type="PANTHER" id="PTHR43280:SF32">
    <property type="entry name" value="TRANSCRIPTIONAL REGULATORY PROTEIN"/>
    <property type="match status" value="1"/>
</dbReference>
<reference evidence="6" key="1">
    <citation type="journal article" date="2019" name="Int. J. Syst. Evol. Microbiol.">
        <title>The Global Catalogue of Microorganisms (GCM) 10K type strain sequencing project: providing services to taxonomists for standard genome sequencing and annotation.</title>
        <authorList>
            <consortium name="The Broad Institute Genomics Platform"/>
            <consortium name="The Broad Institute Genome Sequencing Center for Infectious Disease"/>
            <person name="Wu L."/>
            <person name="Ma J."/>
        </authorList>
    </citation>
    <scope>NUCLEOTIDE SEQUENCE [LARGE SCALE GENOMIC DNA]</scope>
    <source>
        <strain evidence="6">KCTC 42423</strain>
    </source>
</reference>
<dbReference type="InterPro" id="IPR018060">
    <property type="entry name" value="HTH_AraC"/>
</dbReference>
<evidence type="ECO:0000256" key="2">
    <source>
        <dbReference type="ARBA" id="ARBA00023125"/>
    </source>
</evidence>
<accession>A0ABW5NFH1</accession>
<keyword evidence="2" id="KW-0238">DNA-binding</keyword>
<dbReference type="PANTHER" id="PTHR43280">
    <property type="entry name" value="ARAC-FAMILY TRANSCRIPTIONAL REGULATOR"/>
    <property type="match status" value="1"/>
</dbReference>
<dbReference type="Pfam" id="PF12833">
    <property type="entry name" value="HTH_18"/>
    <property type="match status" value="1"/>
</dbReference>
<evidence type="ECO:0000259" key="4">
    <source>
        <dbReference type="PROSITE" id="PS01124"/>
    </source>
</evidence>
<dbReference type="PROSITE" id="PS01124">
    <property type="entry name" value="HTH_ARAC_FAMILY_2"/>
    <property type="match status" value="1"/>
</dbReference>
<keyword evidence="3" id="KW-0804">Transcription</keyword>
<dbReference type="RefSeq" id="WP_176029875.1">
    <property type="nucleotide sequence ID" value="NZ_JBHSJV010000001.1"/>
</dbReference>
<dbReference type="Gene3D" id="1.10.10.60">
    <property type="entry name" value="Homeodomain-like"/>
    <property type="match status" value="1"/>
</dbReference>